<evidence type="ECO:0000313" key="1">
    <source>
        <dbReference type="EMBL" id="RMA72743.1"/>
    </source>
</evidence>
<dbReference type="OrthoDB" id="676347at2"/>
<dbReference type="PROSITE" id="PS51257">
    <property type="entry name" value="PROKAR_LIPOPROTEIN"/>
    <property type="match status" value="1"/>
</dbReference>
<keyword evidence="2" id="KW-1185">Reference proteome</keyword>
<evidence type="ECO:0000313" key="2">
    <source>
        <dbReference type="Proteomes" id="UP000280368"/>
    </source>
</evidence>
<accession>A0A3L9ZIH7</accession>
<name>A0A3L9ZIH7_9FLAO</name>
<dbReference type="AlphaFoldDB" id="A0A3L9ZIH7"/>
<comment type="caution">
    <text evidence="1">The sequence shown here is derived from an EMBL/GenBank/DDBJ whole genome shotgun (WGS) entry which is preliminary data.</text>
</comment>
<evidence type="ECO:0008006" key="3">
    <source>
        <dbReference type="Google" id="ProtNLM"/>
    </source>
</evidence>
<gene>
    <name evidence="1" type="ORF">BC961_2808</name>
</gene>
<dbReference type="RefSeq" id="WP_121926372.1">
    <property type="nucleotide sequence ID" value="NZ_CBCSGA010000017.1"/>
</dbReference>
<dbReference type="Proteomes" id="UP000280368">
    <property type="component" value="Unassembled WGS sequence"/>
</dbReference>
<proteinExistence type="predicted"/>
<protein>
    <recommendedName>
        <fullName evidence="3">Anti-sigma-K factor rskA</fullName>
    </recommendedName>
</protein>
<sequence>MINRHNSSIKKVLIGAVALLFIASFSSCSKNISFQNSTIVPAAEGNVTIKKDSNKNYAVKIKISNLAEVKRLQPSKNVYVVWMETDENLVKNIGQIKSDTGFISSKLKASFQTVTSFKPSKVFITAEDNQDAQYPGNLIVLTTKRF</sequence>
<organism evidence="1 2">
    <name type="scientific">Flavobacterium weaverense</name>
    <dbReference type="NCBI Taxonomy" id="271156"/>
    <lineage>
        <taxon>Bacteria</taxon>
        <taxon>Pseudomonadati</taxon>
        <taxon>Bacteroidota</taxon>
        <taxon>Flavobacteriia</taxon>
        <taxon>Flavobacteriales</taxon>
        <taxon>Flavobacteriaceae</taxon>
        <taxon>Flavobacterium</taxon>
    </lineage>
</organism>
<reference evidence="1 2" key="1">
    <citation type="submission" date="2018-10" db="EMBL/GenBank/DDBJ databases">
        <title>Genomic Encyclopedia of Archaeal and Bacterial Type Strains, Phase II (KMG-II): from individual species to whole genera.</title>
        <authorList>
            <person name="Goeker M."/>
        </authorList>
    </citation>
    <scope>NUCLEOTIDE SEQUENCE [LARGE SCALE GENOMIC DNA]</scope>
    <source>
        <strain evidence="1 2">DSM 19727</strain>
    </source>
</reference>
<dbReference type="EMBL" id="REFH01000012">
    <property type="protein sequence ID" value="RMA72743.1"/>
    <property type="molecule type" value="Genomic_DNA"/>
</dbReference>